<feature type="non-terminal residue" evidence="1">
    <location>
        <position position="1"/>
    </location>
</feature>
<organism evidence="1 2">
    <name type="scientific">Cetraspora pellucida</name>
    <dbReference type="NCBI Taxonomy" id="1433469"/>
    <lineage>
        <taxon>Eukaryota</taxon>
        <taxon>Fungi</taxon>
        <taxon>Fungi incertae sedis</taxon>
        <taxon>Mucoromycota</taxon>
        <taxon>Glomeromycotina</taxon>
        <taxon>Glomeromycetes</taxon>
        <taxon>Diversisporales</taxon>
        <taxon>Gigasporaceae</taxon>
        <taxon>Cetraspora</taxon>
    </lineage>
</organism>
<protein>
    <submittedName>
        <fullName evidence="1">5184_t:CDS:1</fullName>
    </submittedName>
</protein>
<reference evidence="1" key="1">
    <citation type="submission" date="2021-06" db="EMBL/GenBank/DDBJ databases">
        <authorList>
            <person name="Kallberg Y."/>
            <person name="Tangrot J."/>
            <person name="Rosling A."/>
        </authorList>
    </citation>
    <scope>NUCLEOTIDE SEQUENCE</scope>
    <source>
        <strain evidence="1">28 12/20/2015</strain>
    </source>
</reference>
<evidence type="ECO:0000313" key="1">
    <source>
        <dbReference type="EMBL" id="CAG8670207.1"/>
    </source>
</evidence>
<proteinExistence type="predicted"/>
<gene>
    <name evidence="1" type="ORF">SPELUC_LOCUS9621</name>
</gene>
<dbReference type="EMBL" id="CAJVPW010016464">
    <property type="protein sequence ID" value="CAG8670207.1"/>
    <property type="molecule type" value="Genomic_DNA"/>
</dbReference>
<comment type="caution">
    <text evidence="1">The sequence shown here is derived from an EMBL/GenBank/DDBJ whole genome shotgun (WGS) entry which is preliminary data.</text>
</comment>
<name>A0ACA9NQW2_9GLOM</name>
<dbReference type="Proteomes" id="UP000789366">
    <property type="component" value="Unassembled WGS sequence"/>
</dbReference>
<evidence type="ECO:0000313" key="2">
    <source>
        <dbReference type="Proteomes" id="UP000789366"/>
    </source>
</evidence>
<accession>A0ACA9NQW2</accession>
<keyword evidence="2" id="KW-1185">Reference proteome</keyword>
<sequence length="69" mass="7976">TKRKFQLEEITPDNHRIIEKETEETGEQQFQLECKFGMINICYSTGEHEELGISTYSKLDTILPGNISI</sequence>